<feature type="domain" description="Amidase" evidence="1">
    <location>
        <begin position="24"/>
        <end position="446"/>
    </location>
</feature>
<evidence type="ECO:0000313" key="2">
    <source>
        <dbReference type="EMBL" id="SMO37331.1"/>
    </source>
</evidence>
<accession>A0A521ARC8</accession>
<dbReference type="Pfam" id="PF01425">
    <property type="entry name" value="Amidase"/>
    <property type="match status" value="1"/>
</dbReference>
<sequence>MDLGQITAAELLSALSSGRLSAAELMQLTLERIGAVNERLNAIVAMRDPDDLMAEARAVDSGPNRGPLHGLPIAVKDLVNVAGVVSSQGSPILNGFIPETDDLLAQRMKEAGAILIGKTNTPEFGLGSHTFNPVYGVTCNPYDPERTCGGSSGGAAVALASGMVALADGSDMMGSLRNPAAWNNVYGFRPSWGRVPNEPDGDGYLHQLSTLGPMARSPEDIGLLLDVISGTHPSQPLGHPGETVSPVQPADLTGMRIGWLDDWGGAFPFEPGIREICRDALEVFTQLGAKVEPLTPPFDADQMWNSWITLRSWSVAAGLASLTEHRASLKDTAQWELDRGLALTAMQVHRASVVRTEWFRRATEVFQDYDALILPSAQVWPFDLQLAFPTEINGTRMDTYHRWMQVVVPVSLIGLPCLSVPVGFGSEGLPMGMQIFGPRGADSRILSIGSAYHSATSWPQKRPA</sequence>
<evidence type="ECO:0000313" key="3">
    <source>
        <dbReference type="Proteomes" id="UP000319555"/>
    </source>
</evidence>
<dbReference type="Proteomes" id="UP000319555">
    <property type="component" value="Unassembled WGS sequence"/>
</dbReference>
<protein>
    <submittedName>
        <fullName evidence="2">Amidase</fullName>
    </submittedName>
</protein>
<dbReference type="NCBIfam" id="NF005686">
    <property type="entry name" value="PRK07486.1"/>
    <property type="match status" value="1"/>
</dbReference>
<proteinExistence type="predicted"/>
<dbReference type="SUPFAM" id="SSF75304">
    <property type="entry name" value="Amidase signature (AS) enzymes"/>
    <property type="match status" value="1"/>
</dbReference>
<dbReference type="GO" id="GO:0003824">
    <property type="term" value="F:catalytic activity"/>
    <property type="evidence" value="ECO:0007669"/>
    <property type="project" value="InterPro"/>
</dbReference>
<gene>
    <name evidence="2" type="ORF">SAMN06265380_101274</name>
</gene>
<dbReference type="InterPro" id="IPR036928">
    <property type="entry name" value="AS_sf"/>
</dbReference>
<dbReference type="InterPro" id="IPR000120">
    <property type="entry name" value="Amidase"/>
</dbReference>
<keyword evidence="3" id="KW-1185">Reference proteome</keyword>
<organism evidence="2 3">
    <name type="scientific">Ruegeria faecimaris</name>
    <dbReference type="NCBI Taxonomy" id="686389"/>
    <lineage>
        <taxon>Bacteria</taxon>
        <taxon>Pseudomonadati</taxon>
        <taxon>Pseudomonadota</taxon>
        <taxon>Alphaproteobacteria</taxon>
        <taxon>Rhodobacterales</taxon>
        <taxon>Roseobacteraceae</taxon>
        <taxon>Ruegeria</taxon>
    </lineage>
</organism>
<dbReference type="PANTHER" id="PTHR11895:SF76">
    <property type="entry name" value="INDOLEACETAMIDE HYDROLASE"/>
    <property type="match status" value="1"/>
</dbReference>
<dbReference type="EMBL" id="FXTE01000001">
    <property type="protein sequence ID" value="SMO37331.1"/>
    <property type="molecule type" value="Genomic_DNA"/>
</dbReference>
<dbReference type="AlphaFoldDB" id="A0A521ARC8"/>
<dbReference type="PANTHER" id="PTHR11895">
    <property type="entry name" value="TRANSAMIDASE"/>
    <property type="match status" value="1"/>
</dbReference>
<dbReference type="Gene3D" id="3.90.1300.10">
    <property type="entry name" value="Amidase signature (AS) domain"/>
    <property type="match status" value="1"/>
</dbReference>
<dbReference type="RefSeq" id="WP_142633275.1">
    <property type="nucleotide sequence ID" value="NZ_FXTE01000001.1"/>
</dbReference>
<evidence type="ECO:0000259" key="1">
    <source>
        <dbReference type="Pfam" id="PF01425"/>
    </source>
</evidence>
<reference evidence="2 3" key="1">
    <citation type="submission" date="2017-05" db="EMBL/GenBank/DDBJ databases">
        <authorList>
            <person name="Varghese N."/>
            <person name="Submissions S."/>
        </authorList>
    </citation>
    <scope>NUCLEOTIDE SEQUENCE [LARGE SCALE GENOMIC DNA]</scope>
    <source>
        <strain evidence="2 3">DSM 28009</strain>
    </source>
</reference>
<dbReference type="InterPro" id="IPR023631">
    <property type="entry name" value="Amidase_dom"/>
</dbReference>
<name>A0A521ARC8_9RHOB</name>
<dbReference type="OrthoDB" id="9777859at2"/>